<dbReference type="OrthoDB" id="20381at2759"/>
<gene>
    <name evidence="5" type="ORF">A3770_13p70470</name>
</gene>
<feature type="region of interest" description="Disordered" evidence="4">
    <location>
        <begin position="166"/>
        <end position="196"/>
    </location>
</feature>
<dbReference type="Gene3D" id="1.10.246.60">
    <property type="entry name" value="Eukaryotic translation initiation factor 3 like domains"/>
    <property type="match status" value="1"/>
</dbReference>
<dbReference type="PANTHER" id="PTHR21681">
    <property type="entry name" value="EUKARYOTIC TRANSLATION INITIATION FACTOR 3 SUBUNIT J"/>
    <property type="match status" value="1"/>
</dbReference>
<keyword evidence="1" id="KW-0963">Cytoplasm</keyword>
<reference evidence="5 6" key="1">
    <citation type="submission" date="2018-07" db="EMBL/GenBank/DDBJ databases">
        <title>The complete nuclear genome of the prasinophyte Chloropicon primus (CCMP1205).</title>
        <authorList>
            <person name="Pombert J.-F."/>
            <person name="Otis C."/>
            <person name="Turmel M."/>
            <person name="Lemieux C."/>
        </authorList>
    </citation>
    <scope>NUCLEOTIDE SEQUENCE [LARGE SCALE GENOMIC DNA]</scope>
    <source>
        <strain evidence="5 6">CCMP1205</strain>
    </source>
</reference>
<dbReference type="STRING" id="1764295.A0A5B8MVD7"/>
<evidence type="ECO:0000256" key="2">
    <source>
        <dbReference type="ARBA" id="ARBA00022540"/>
    </source>
</evidence>
<evidence type="ECO:0000313" key="6">
    <source>
        <dbReference type="Proteomes" id="UP000316726"/>
    </source>
</evidence>
<keyword evidence="3" id="KW-0648">Protein biosynthesis</keyword>
<evidence type="ECO:0000313" key="5">
    <source>
        <dbReference type="EMBL" id="QDZ24529.1"/>
    </source>
</evidence>
<evidence type="ECO:0000256" key="1">
    <source>
        <dbReference type="ARBA" id="ARBA00022490"/>
    </source>
</evidence>
<dbReference type="GO" id="GO:0005852">
    <property type="term" value="C:eukaryotic translation initiation factor 3 complex"/>
    <property type="evidence" value="ECO:0007669"/>
    <property type="project" value="InterPro"/>
</dbReference>
<dbReference type="Pfam" id="PF08597">
    <property type="entry name" value="eIF3_subunit"/>
    <property type="match status" value="1"/>
</dbReference>
<feature type="compositionally biased region" description="Acidic residues" evidence="4">
    <location>
        <begin position="1"/>
        <end position="12"/>
    </location>
</feature>
<feature type="compositionally biased region" description="Basic and acidic residues" evidence="4">
    <location>
        <begin position="47"/>
        <end position="60"/>
    </location>
</feature>
<dbReference type="GO" id="GO:0003743">
    <property type="term" value="F:translation initiation factor activity"/>
    <property type="evidence" value="ECO:0007669"/>
    <property type="project" value="UniProtKB-KW"/>
</dbReference>
<name>A0A5B8MVD7_9CHLO</name>
<dbReference type="EMBL" id="CP031046">
    <property type="protein sequence ID" value="QDZ24529.1"/>
    <property type="molecule type" value="Genomic_DNA"/>
</dbReference>
<dbReference type="AlphaFoldDB" id="A0A5B8MVD7"/>
<organism evidence="5 6">
    <name type="scientific">Chloropicon primus</name>
    <dbReference type="NCBI Taxonomy" id="1764295"/>
    <lineage>
        <taxon>Eukaryota</taxon>
        <taxon>Viridiplantae</taxon>
        <taxon>Chlorophyta</taxon>
        <taxon>Chloropicophyceae</taxon>
        <taxon>Chloropicales</taxon>
        <taxon>Chloropicaceae</taxon>
        <taxon>Chloropicon</taxon>
    </lineage>
</organism>
<dbReference type="InterPro" id="IPR023194">
    <property type="entry name" value="eIF3-like_dom_sf"/>
</dbReference>
<feature type="region of interest" description="Disordered" evidence="4">
    <location>
        <begin position="1"/>
        <end position="63"/>
    </location>
</feature>
<evidence type="ECO:0000256" key="3">
    <source>
        <dbReference type="ARBA" id="ARBA00022917"/>
    </source>
</evidence>
<dbReference type="PANTHER" id="PTHR21681:SF0">
    <property type="entry name" value="EUKARYOTIC TRANSLATION INITIATION FACTOR 3 SUBUNIT J"/>
    <property type="match status" value="1"/>
</dbReference>
<proteinExistence type="predicted"/>
<protein>
    <submittedName>
        <fullName evidence="5">Subunit J of translation initiation factor 3</fullName>
    </submittedName>
</protein>
<sequence length="211" mass="23969">MDDDWDADEWEAEPLPAVGGAPQFEEEEEEEEEEVVVKKKPQKPTVKKVEKAPKNYHDPSDLFGMVDESAREDLERASAGIRKMTVSDGAKAESPLDTMPLKTLKNFQKYGQELVKLHLFKHRKQKQYKELLRTIIREACMDMKSVDVKEIETFCVGLRQERVKEEKALTDKAKKKPRNQLNAGARGGQGSYGDAGLDDAGYDSLDMDDFM</sequence>
<dbReference type="InterPro" id="IPR013906">
    <property type="entry name" value="eIF3j"/>
</dbReference>
<keyword evidence="2 5" id="KW-0396">Initiation factor</keyword>
<accession>A0A5B8MVD7</accession>
<dbReference type="Proteomes" id="UP000316726">
    <property type="component" value="Chromosome 13"/>
</dbReference>
<evidence type="ECO:0000256" key="4">
    <source>
        <dbReference type="SAM" id="MobiDB-lite"/>
    </source>
</evidence>
<keyword evidence="6" id="KW-1185">Reference proteome</keyword>
<feature type="compositionally biased region" description="Acidic residues" evidence="4">
    <location>
        <begin position="24"/>
        <end position="34"/>
    </location>
</feature>